<dbReference type="EMBL" id="OIVN01000893">
    <property type="protein sequence ID" value="SPC87101.1"/>
    <property type="molecule type" value="Genomic_DNA"/>
</dbReference>
<keyword evidence="1" id="KW-0175">Coiled coil</keyword>
<evidence type="ECO:0000313" key="3">
    <source>
        <dbReference type="EMBL" id="SPC87101.1"/>
    </source>
</evidence>
<dbReference type="AlphaFoldDB" id="A0A2N9FJJ9"/>
<gene>
    <name evidence="3" type="ORF">FSB_LOCUS14983</name>
</gene>
<name>A0A2N9FJJ9_FAGSY</name>
<evidence type="ECO:0000256" key="1">
    <source>
        <dbReference type="SAM" id="Coils"/>
    </source>
</evidence>
<proteinExistence type="predicted"/>
<evidence type="ECO:0000256" key="2">
    <source>
        <dbReference type="SAM" id="MobiDB-lite"/>
    </source>
</evidence>
<organism evidence="3">
    <name type="scientific">Fagus sylvatica</name>
    <name type="common">Beechnut</name>
    <dbReference type="NCBI Taxonomy" id="28930"/>
    <lineage>
        <taxon>Eukaryota</taxon>
        <taxon>Viridiplantae</taxon>
        <taxon>Streptophyta</taxon>
        <taxon>Embryophyta</taxon>
        <taxon>Tracheophyta</taxon>
        <taxon>Spermatophyta</taxon>
        <taxon>Magnoliopsida</taxon>
        <taxon>eudicotyledons</taxon>
        <taxon>Gunneridae</taxon>
        <taxon>Pentapetalae</taxon>
        <taxon>rosids</taxon>
        <taxon>fabids</taxon>
        <taxon>Fagales</taxon>
        <taxon>Fagaceae</taxon>
        <taxon>Fagus</taxon>
    </lineage>
</organism>
<feature type="compositionally biased region" description="Low complexity" evidence="2">
    <location>
        <begin position="627"/>
        <end position="636"/>
    </location>
</feature>
<feature type="region of interest" description="Disordered" evidence="2">
    <location>
        <begin position="587"/>
        <end position="636"/>
    </location>
</feature>
<protein>
    <submittedName>
        <fullName evidence="3">Uncharacterized protein</fullName>
    </submittedName>
</protein>
<accession>A0A2N9FJJ9</accession>
<feature type="region of interest" description="Disordered" evidence="2">
    <location>
        <begin position="258"/>
        <end position="324"/>
    </location>
</feature>
<sequence>MGKKRVEEDKGKLARYVNTPENMALFRRLYRVPDDVGLRYVHWSDALPPSAGELLIPVVAVVEGGVRFPIDPLLADFLSYFSLSPTQVNPNIFRIVMGTVELNRRLGLELSTYDIVWTYILHRNSKTESYSLRPRDINYTLVNGLPDTNRGFDDDYFVVTGEWFLPGRRCPTKDGVPDPRRRKPRKNLAKINSLRQVWECEHCTDDWSQPRAAAKLLRYTARTHSYLDCRLVPDLEATKANPENDALPAVDIRDVIDGTAPDMTGINLRNLLPTRRDEGTSVDAPSSSRPASRKRGRTEGTAGPSRPAVDPLPSSSVPEPPSTDLQVTQLGNVIRAGMSLRSGSQVRGDRSVPLWAPTMEYRGGGAVTEEDSILPVDDGRSGSVASALSQAVRLPLDMGEWKKTPDEELINNMRRGALMGVQASLELEERFRTTKEHLAHANVLALKYQDARNAAAEAKRLAEEADSKRKEAEESLTAALDSLTKAQDRIQALESEFDQAKKASYEAGNNDAQAEMGEQLPGVCNEFFSDGWKKAVSFLSSGQTTLPPLPPSVPFPGARPPPPPEVVLATPLDVPVTPITELSTDIVNLEDEESPAEAAVPEDAVPEDAVPEDAAQAPGAGEGGGAVPDEAGPDAQ</sequence>
<reference evidence="3" key="1">
    <citation type="submission" date="2018-02" db="EMBL/GenBank/DDBJ databases">
        <authorList>
            <person name="Cohen D.B."/>
            <person name="Kent A.D."/>
        </authorList>
    </citation>
    <scope>NUCLEOTIDE SEQUENCE</scope>
</reference>
<feature type="coiled-coil region" evidence="1">
    <location>
        <begin position="448"/>
        <end position="503"/>
    </location>
</feature>
<dbReference type="SUPFAM" id="SSF57997">
    <property type="entry name" value="Tropomyosin"/>
    <property type="match status" value="1"/>
</dbReference>